<dbReference type="Proteomes" id="UP001524944">
    <property type="component" value="Unassembled WGS sequence"/>
</dbReference>
<proteinExistence type="predicted"/>
<feature type="domain" description="Amidohydrolase-related" evidence="1">
    <location>
        <begin position="51"/>
        <end position="372"/>
    </location>
</feature>
<dbReference type="SUPFAM" id="SSF51338">
    <property type="entry name" value="Composite domain of metallo-dependent hydrolases"/>
    <property type="match status" value="1"/>
</dbReference>
<evidence type="ECO:0000313" key="2">
    <source>
        <dbReference type="EMBL" id="MCR6545052.1"/>
    </source>
</evidence>
<evidence type="ECO:0000259" key="1">
    <source>
        <dbReference type="Pfam" id="PF01979"/>
    </source>
</evidence>
<comment type="caution">
    <text evidence="2">The sequence shown here is derived from an EMBL/GenBank/DDBJ whole genome shotgun (WGS) entry which is preliminary data.</text>
</comment>
<organism evidence="2 3">
    <name type="scientific">Dehalobacterium formicoaceticum</name>
    <dbReference type="NCBI Taxonomy" id="51515"/>
    <lineage>
        <taxon>Bacteria</taxon>
        <taxon>Bacillati</taxon>
        <taxon>Bacillota</taxon>
        <taxon>Clostridia</taxon>
        <taxon>Eubacteriales</taxon>
        <taxon>Peptococcaceae</taxon>
        <taxon>Dehalobacterium</taxon>
    </lineage>
</organism>
<dbReference type="Pfam" id="PF01979">
    <property type="entry name" value="Amidohydro_1"/>
    <property type="match status" value="1"/>
</dbReference>
<dbReference type="InterPro" id="IPR032466">
    <property type="entry name" value="Metal_Hydrolase"/>
</dbReference>
<accession>A0ABT1Y2F7</accession>
<dbReference type="PANTHER" id="PTHR43135">
    <property type="entry name" value="ALPHA-D-RIBOSE 1-METHYLPHOSPHONATE 5-TRIPHOSPHATE DIPHOSPHATASE"/>
    <property type="match status" value="1"/>
</dbReference>
<dbReference type="CDD" id="cd01309">
    <property type="entry name" value="Met_dep_hydrolase_C"/>
    <property type="match status" value="1"/>
</dbReference>
<evidence type="ECO:0000313" key="3">
    <source>
        <dbReference type="Proteomes" id="UP001524944"/>
    </source>
</evidence>
<dbReference type="SUPFAM" id="SSF51556">
    <property type="entry name" value="Metallo-dependent hydrolases"/>
    <property type="match status" value="1"/>
</dbReference>
<dbReference type="RefSeq" id="WP_089608735.1">
    <property type="nucleotide sequence ID" value="NZ_CP022121.1"/>
</dbReference>
<name>A0ABT1Y2F7_9FIRM</name>
<sequence length="380" mass="40540">MLAVANGKIMTMEGNTYQKGTLLIDQGKIVAIGDNILIPKGADVINAQGKVVMPGLIDAHTHMGIAEEVYQYEGDDTNEMTNPLTPHLRAIDGVNPLDLAFGDAISGGVTTVAVAPGSANVIGGQVAILKTYGHIVDQMVLKEPAGLKIAFGENPKRVYGEQKKTPSTRMATAGMLREMFSKAQNYAATPKERDLLLEPVVKVMNKEISLHAHAHRSDDILTAVRISQEFDMPVIIIHGTDSQNIGKELAERNIPVVSGPHLVNRAKVEMKDKSWKTPGLLAQAGVKVALTTDHPVVPIQYLSLCAALVCRAGMSEEEALKSITINAAEILGVDHRVGSLSVGKDADILIVSGSILAMESIVETVIIDGSVVYHDQGEPA</sequence>
<dbReference type="EMBL" id="JANPWE010000002">
    <property type="protein sequence ID" value="MCR6545052.1"/>
    <property type="molecule type" value="Genomic_DNA"/>
</dbReference>
<dbReference type="Gene3D" id="3.20.20.140">
    <property type="entry name" value="Metal-dependent hydrolases"/>
    <property type="match status" value="1"/>
</dbReference>
<protein>
    <submittedName>
        <fullName evidence="2">Amidohydrolase</fullName>
    </submittedName>
</protein>
<reference evidence="2 3" key="1">
    <citation type="submission" date="2022-08" db="EMBL/GenBank/DDBJ databases">
        <title>Proteogenomics of the novel Dehalobacterium formicoaceticum strain EZ94 highlights a key role of methyltransferases during anaerobic dichloromethane degradation.</title>
        <authorList>
            <person name="Wasmund K."/>
        </authorList>
    </citation>
    <scope>NUCLEOTIDE SEQUENCE [LARGE SCALE GENOMIC DNA]</scope>
    <source>
        <strain evidence="2 3">EZ94</strain>
    </source>
</reference>
<keyword evidence="3" id="KW-1185">Reference proteome</keyword>
<dbReference type="InterPro" id="IPR011059">
    <property type="entry name" value="Metal-dep_hydrolase_composite"/>
</dbReference>
<dbReference type="PANTHER" id="PTHR43135:SF3">
    <property type="entry name" value="ALPHA-D-RIBOSE 1-METHYLPHOSPHONATE 5-TRIPHOSPHATE DIPHOSPHATASE"/>
    <property type="match status" value="1"/>
</dbReference>
<dbReference type="InterPro" id="IPR051781">
    <property type="entry name" value="Metallo-dep_Hydrolase"/>
</dbReference>
<gene>
    <name evidence="2" type="ORF">NVS47_05910</name>
</gene>
<dbReference type="InterPro" id="IPR006680">
    <property type="entry name" value="Amidohydro-rel"/>
</dbReference>